<dbReference type="InterPro" id="IPR038475">
    <property type="entry name" value="RecG_C_sf"/>
</dbReference>
<dbReference type="PANTHER" id="PTHR30595">
    <property type="entry name" value="GLPR-RELATED TRANSCRIPTIONAL REPRESSOR"/>
    <property type="match status" value="1"/>
</dbReference>
<dbReference type="InterPro" id="IPR007421">
    <property type="entry name" value="Schlafen_AlbA_2_dom"/>
</dbReference>
<feature type="domain" description="Schlafen AlbA-2" evidence="1">
    <location>
        <begin position="24"/>
        <end position="138"/>
    </location>
</feature>
<name>K8P4L0_9BRAD</name>
<organism evidence="2 3">
    <name type="scientific">Afipia broomeae ATCC 49717</name>
    <dbReference type="NCBI Taxonomy" id="883078"/>
    <lineage>
        <taxon>Bacteria</taxon>
        <taxon>Pseudomonadati</taxon>
        <taxon>Pseudomonadota</taxon>
        <taxon>Alphaproteobacteria</taxon>
        <taxon>Hyphomicrobiales</taxon>
        <taxon>Nitrobacteraceae</taxon>
        <taxon>Afipia</taxon>
    </lineage>
</organism>
<dbReference type="Gene3D" id="3.30.565.60">
    <property type="match status" value="1"/>
</dbReference>
<dbReference type="EMBL" id="AGWX01000004">
    <property type="protein sequence ID" value="EKS36426.1"/>
    <property type="molecule type" value="Genomic_DNA"/>
</dbReference>
<keyword evidence="3" id="KW-1185">Reference proteome</keyword>
<dbReference type="HOGENOM" id="CLU_042798_0_0_5"/>
<evidence type="ECO:0000313" key="3">
    <source>
        <dbReference type="Proteomes" id="UP000001096"/>
    </source>
</evidence>
<protein>
    <recommendedName>
        <fullName evidence="1">Schlafen AlbA-2 domain-containing protein</fullName>
    </recommendedName>
</protein>
<dbReference type="PANTHER" id="PTHR30595:SF6">
    <property type="entry name" value="SCHLAFEN ALBA-2 DOMAIN-CONTAINING PROTEIN"/>
    <property type="match status" value="1"/>
</dbReference>
<dbReference type="Gene3D" id="3.30.950.30">
    <property type="entry name" value="Schlafen, AAA domain"/>
    <property type="match status" value="1"/>
</dbReference>
<dbReference type="eggNOG" id="COG2865">
    <property type="taxonomic scope" value="Bacteria"/>
</dbReference>
<evidence type="ECO:0000259" key="1">
    <source>
        <dbReference type="Pfam" id="PF04326"/>
    </source>
</evidence>
<dbReference type="Pfam" id="PF13749">
    <property type="entry name" value="HATPase_c_4"/>
    <property type="match status" value="1"/>
</dbReference>
<dbReference type="Proteomes" id="UP000001096">
    <property type="component" value="Unassembled WGS sequence"/>
</dbReference>
<dbReference type="InterPro" id="IPR038461">
    <property type="entry name" value="Schlafen_AlbA_2_dom_sf"/>
</dbReference>
<dbReference type="PATRIC" id="fig|883078.3.peg.2940"/>
<dbReference type="RefSeq" id="WP_006021549.1">
    <property type="nucleotide sequence ID" value="NZ_KB375283.1"/>
</dbReference>
<dbReference type="Pfam" id="PF04326">
    <property type="entry name" value="SLFN_AlbA_2"/>
    <property type="match status" value="1"/>
</dbReference>
<proteinExistence type="predicted"/>
<gene>
    <name evidence="2" type="ORF">HMPREF9695_02844</name>
</gene>
<accession>K8P4L0</accession>
<dbReference type="AlphaFoldDB" id="K8P4L0"/>
<comment type="caution">
    <text evidence="2">The sequence shown here is derived from an EMBL/GenBank/DDBJ whole genome shotgun (WGS) entry which is preliminary data.</text>
</comment>
<evidence type="ECO:0000313" key="2">
    <source>
        <dbReference type="EMBL" id="EKS36426.1"/>
    </source>
</evidence>
<sequence length="484" mass="53443">MNSLERHIALIDDFVKLDGELPCVEFKVNNADPDRMGTLISAISNAAAIAGEHCGYVTWGIEDGTHKVVGTTFRPASTKAHGQPLELWLSQNINPPLHFRFHEVAHTAGRVVLLEIPAASQVPTKFKNIPYIRVGSATPKLADHAAHEASLLAKLRPFVWEQGVAKAFVTTSEVIQLLDVAAYFELTEQAVPGNDEAIALILAHDKLLMKDVGGRWNILNLGAVLFARDITAFESISRKAVRVIRYDGTSRTGSAQDQSGVRGYAIGFDPMVAYINKRLPHQDVITRSLRISRPEYPELAVRELVANALVHQDMTISGTAPVVEIFSDRIEITNPGIPLVATDRFIDFPPRSRNEALAALMRRIGVCEEQGSGIDKVINEIENARLPPADFRVDGNNTKAIIFGKKTFAEMTTEERIRGCFQHAVLKFVSNDGLTNGSLRIRFGVAERNASQISRVIKQTQELGLIKQSDNWSARSGHYLPYWA</sequence>
<reference evidence="2 3" key="1">
    <citation type="submission" date="2012-04" db="EMBL/GenBank/DDBJ databases">
        <title>The Genome Sequence of Afipia broomeae ATCC 49717.</title>
        <authorList>
            <consortium name="The Broad Institute Genome Sequencing Platform"/>
            <person name="Earl A."/>
            <person name="Ward D."/>
            <person name="Feldgarden M."/>
            <person name="Gevers D."/>
            <person name="Huys G."/>
            <person name="Walker B."/>
            <person name="Young S.K."/>
            <person name="Zeng Q."/>
            <person name="Gargeya S."/>
            <person name="Fitzgerald M."/>
            <person name="Haas B."/>
            <person name="Abouelleil A."/>
            <person name="Alvarado L."/>
            <person name="Arachchi H.M."/>
            <person name="Berlin A."/>
            <person name="Chapman S.B."/>
            <person name="Goldberg J."/>
            <person name="Griggs A."/>
            <person name="Gujja S."/>
            <person name="Hansen M."/>
            <person name="Howarth C."/>
            <person name="Imamovic A."/>
            <person name="Larimer J."/>
            <person name="McCowen C."/>
            <person name="Montmayeur A."/>
            <person name="Murphy C."/>
            <person name="Neiman D."/>
            <person name="Pearson M."/>
            <person name="Priest M."/>
            <person name="Roberts A."/>
            <person name="Saif S."/>
            <person name="Shea T."/>
            <person name="Sisk P."/>
            <person name="Sykes S."/>
            <person name="Wortman J."/>
            <person name="Nusbaum C."/>
            <person name="Birren B."/>
        </authorList>
    </citation>
    <scope>NUCLEOTIDE SEQUENCE [LARGE SCALE GENOMIC DNA]</scope>
    <source>
        <strain evidence="2 3">ATCC 49717</strain>
    </source>
</reference>